<dbReference type="OrthoDB" id="185373at2759"/>
<feature type="repeat" description="PPR" evidence="2">
    <location>
        <begin position="448"/>
        <end position="482"/>
    </location>
</feature>
<protein>
    <submittedName>
        <fullName evidence="3">EMB2745 protein</fullName>
    </submittedName>
</protein>
<dbReference type="PROSITE" id="PS51375">
    <property type="entry name" value="PPR"/>
    <property type="match status" value="7"/>
</dbReference>
<keyword evidence="1" id="KW-0677">Repeat</keyword>
<gene>
    <name evidence="3" type="primary">EMB2745</name>
    <name evidence="3" type="ORF">SNEC2469_LOCUS6089</name>
</gene>
<feature type="repeat" description="PPR" evidence="2">
    <location>
        <begin position="378"/>
        <end position="412"/>
    </location>
</feature>
<keyword evidence="4" id="KW-1185">Reference proteome</keyword>
<dbReference type="AlphaFoldDB" id="A0A812MCX5"/>
<feature type="non-terminal residue" evidence="3">
    <location>
        <position position="680"/>
    </location>
</feature>
<dbReference type="EMBL" id="CAJNJA010010842">
    <property type="protein sequence ID" value="CAE7263181.1"/>
    <property type="molecule type" value="Genomic_DNA"/>
</dbReference>
<dbReference type="NCBIfam" id="TIGR00756">
    <property type="entry name" value="PPR"/>
    <property type="match status" value="2"/>
</dbReference>
<comment type="caution">
    <text evidence="3">The sequence shown here is derived from an EMBL/GenBank/DDBJ whole genome shotgun (WGS) entry which is preliminary data.</text>
</comment>
<dbReference type="PANTHER" id="PTHR47447:SF23">
    <property type="entry name" value="PENTACOTRIPEPTIDE-REPEAT REGION OF PRORP DOMAIN-CONTAINING PROTEIN"/>
    <property type="match status" value="1"/>
</dbReference>
<feature type="repeat" description="PPR" evidence="2">
    <location>
        <begin position="554"/>
        <end position="588"/>
    </location>
</feature>
<feature type="repeat" description="PPR" evidence="2">
    <location>
        <begin position="228"/>
        <end position="262"/>
    </location>
</feature>
<feature type="repeat" description="PPR" evidence="2">
    <location>
        <begin position="589"/>
        <end position="623"/>
    </location>
</feature>
<proteinExistence type="predicted"/>
<dbReference type="Pfam" id="PF01535">
    <property type="entry name" value="PPR"/>
    <property type="match status" value="6"/>
</dbReference>
<dbReference type="InterPro" id="IPR011990">
    <property type="entry name" value="TPR-like_helical_dom_sf"/>
</dbReference>
<accession>A0A812MCX5</accession>
<organism evidence="3 4">
    <name type="scientific">Symbiodinium necroappetens</name>
    <dbReference type="NCBI Taxonomy" id="1628268"/>
    <lineage>
        <taxon>Eukaryota</taxon>
        <taxon>Sar</taxon>
        <taxon>Alveolata</taxon>
        <taxon>Dinophyceae</taxon>
        <taxon>Suessiales</taxon>
        <taxon>Symbiodiniaceae</taxon>
        <taxon>Symbiodinium</taxon>
    </lineage>
</organism>
<evidence type="ECO:0000313" key="4">
    <source>
        <dbReference type="Proteomes" id="UP000601435"/>
    </source>
</evidence>
<feature type="repeat" description="PPR" evidence="2">
    <location>
        <begin position="624"/>
        <end position="658"/>
    </location>
</feature>
<dbReference type="Pfam" id="PF13041">
    <property type="entry name" value="PPR_2"/>
    <property type="match status" value="1"/>
</dbReference>
<sequence length="680" mass="76217">MQAVARALANQGKVSNHQRRCWPRQSVSAGPLMLASMASIVAWMVSPGICQSAAHSPQRPLTLQQIAGREISNGNLRQAAWLLNTCQKSQQAADPEVYSQLITAFATRRLMREAVSWMNAAMAMDLELDAAAFAAVDLHQSKKDVGPREELDEEGRKRWWRTVSRMREGGLLEGTVGRDALLYLQTACQSRLKVQATMFEDAIRGFRDDPDSAAECLQCASKLRLEQEASTFQSVIMNCCMHGLLDKASALVDTMAESGWQPAPDIYRALCHGQALRHNETGVEFWLSKLEDTEMELAPFRLMSYHRAAKGQAASSEAWLERAHEAALHPDVACYNEVLAAFSRPNKGCATEWALPAKRADGAWRCFQQMRHKAVEPDAGSHRSVLRGFARSGLTRRSVELMQQMLDANVAVDETCYNSLLCGLARAREAALASTWLQRMVVDKLEADEVAFNAVVSSHLDIGDWKKAAQWLKRMVIRNLTPVRTHYNEVIDYCVQEGELDKAYSWLTLMKATPPSLPDLVSYHHLVSGAAALGKEKQAADWFGEMRCARLTPDPVMFTDVIHGFARSTAYEAATAWLRRMAKETVHPTVACYNALISACARQRDLQRAEHWFEELPIQRLQPDEISYKALIRGCCLLDETQKATRWLQKLQSSRCRPDMPFYMGMINARDARGRSSPPE</sequence>
<name>A0A812MCX5_9DINO</name>
<dbReference type="InterPro" id="IPR002885">
    <property type="entry name" value="PPR_rpt"/>
</dbReference>
<dbReference type="Proteomes" id="UP000601435">
    <property type="component" value="Unassembled WGS sequence"/>
</dbReference>
<dbReference type="Gene3D" id="1.25.40.10">
    <property type="entry name" value="Tetratricopeptide repeat domain"/>
    <property type="match status" value="4"/>
</dbReference>
<feature type="repeat" description="PPR" evidence="2">
    <location>
        <begin position="519"/>
        <end position="553"/>
    </location>
</feature>
<dbReference type="PANTHER" id="PTHR47447">
    <property type="entry name" value="OS03G0856100 PROTEIN"/>
    <property type="match status" value="1"/>
</dbReference>
<evidence type="ECO:0000313" key="3">
    <source>
        <dbReference type="EMBL" id="CAE7263181.1"/>
    </source>
</evidence>
<evidence type="ECO:0000256" key="2">
    <source>
        <dbReference type="PROSITE-ProRule" id="PRU00708"/>
    </source>
</evidence>
<evidence type="ECO:0000256" key="1">
    <source>
        <dbReference type="ARBA" id="ARBA00022737"/>
    </source>
</evidence>
<reference evidence="3" key="1">
    <citation type="submission" date="2021-02" db="EMBL/GenBank/DDBJ databases">
        <authorList>
            <person name="Dougan E. K."/>
            <person name="Rhodes N."/>
            <person name="Thang M."/>
            <person name="Chan C."/>
        </authorList>
    </citation>
    <scope>NUCLEOTIDE SEQUENCE</scope>
</reference>